<dbReference type="Pfam" id="PF00149">
    <property type="entry name" value="Metallophos"/>
    <property type="match status" value="1"/>
</dbReference>
<protein>
    <submittedName>
        <fullName evidence="7">UDP-2,3-diacylglucosamine hydrolase</fullName>
    </submittedName>
</protein>
<dbReference type="Proteomes" id="UP001496674">
    <property type="component" value="Chromosome"/>
</dbReference>
<evidence type="ECO:0000256" key="1">
    <source>
        <dbReference type="ARBA" id="ARBA00022475"/>
    </source>
</evidence>
<evidence type="ECO:0000259" key="6">
    <source>
        <dbReference type="Pfam" id="PF00149"/>
    </source>
</evidence>
<dbReference type="InterPro" id="IPR043461">
    <property type="entry name" value="LpxH-like"/>
</dbReference>
<evidence type="ECO:0000256" key="2">
    <source>
        <dbReference type="ARBA" id="ARBA00022519"/>
    </source>
</evidence>
<dbReference type="CDD" id="cd07398">
    <property type="entry name" value="MPP_YbbF-LpxH"/>
    <property type="match status" value="1"/>
</dbReference>
<dbReference type="EMBL" id="AP028055">
    <property type="protein sequence ID" value="BEG98912.1"/>
    <property type="molecule type" value="Genomic_DNA"/>
</dbReference>
<keyword evidence="3" id="KW-0479">Metal-binding</keyword>
<keyword evidence="1" id="KW-1003">Cell membrane</keyword>
<reference evidence="7 8" key="1">
    <citation type="submission" date="2023-04" db="EMBL/GenBank/DDBJ databases">
        <title>Draft genome sequence of acteroides sedimenti strain YN3PY1.</title>
        <authorList>
            <person name="Yoshida N."/>
        </authorList>
    </citation>
    <scope>NUCLEOTIDE SEQUENCE [LARGE SCALE GENOMIC DNA]</scope>
    <source>
        <strain evidence="7 8">YN3PY1</strain>
    </source>
</reference>
<evidence type="ECO:0000313" key="7">
    <source>
        <dbReference type="EMBL" id="BEG98912.1"/>
    </source>
</evidence>
<dbReference type="SUPFAM" id="SSF56300">
    <property type="entry name" value="Metallo-dependent phosphatases"/>
    <property type="match status" value="1"/>
</dbReference>
<keyword evidence="7" id="KW-0378">Hydrolase</keyword>
<evidence type="ECO:0000256" key="3">
    <source>
        <dbReference type="ARBA" id="ARBA00022723"/>
    </source>
</evidence>
<keyword evidence="4" id="KW-0472">Membrane</keyword>
<keyword evidence="8" id="KW-1185">Reference proteome</keyword>
<dbReference type="Gene3D" id="3.60.21.10">
    <property type="match status" value="1"/>
</dbReference>
<dbReference type="PANTHER" id="PTHR34990">
    <property type="entry name" value="UDP-2,3-DIACYLGLUCOSAMINE HYDROLASE-RELATED"/>
    <property type="match status" value="1"/>
</dbReference>
<organism evidence="7 8">
    <name type="scientific">Bacteroides sedimenti</name>
    <dbReference type="NCBI Taxonomy" id="2136147"/>
    <lineage>
        <taxon>Bacteria</taxon>
        <taxon>Pseudomonadati</taxon>
        <taxon>Bacteroidota</taxon>
        <taxon>Bacteroidia</taxon>
        <taxon>Bacteroidales</taxon>
        <taxon>Bacteroidaceae</taxon>
        <taxon>Bacteroides</taxon>
    </lineage>
</organism>
<dbReference type="GO" id="GO:0016787">
    <property type="term" value="F:hydrolase activity"/>
    <property type="evidence" value="ECO:0007669"/>
    <property type="project" value="UniProtKB-KW"/>
</dbReference>
<evidence type="ECO:0000256" key="5">
    <source>
        <dbReference type="ARBA" id="ARBA00023211"/>
    </source>
</evidence>
<dbReference type="InterPro" id="IPR029052">
    <property type="entry name" value="Metallo-depent_PP-like"/>
</dbReference>
<keyword evidence="2" id="KW-0997">Cell inner membrane</keyword>
<proteinExistence type="predicted"/>
<keyword evidence="5" id="KW-0464">Manganese</keyword>
<evidence type="ECO:0000313" key="8">
    <source>
        <dbReference type="Proteomes" id="UP001496674"/>
    </source>
</evidence>
<feature type="domain" description="Calcineurin-like phosphoesterase" evidence="6">
    <location>
        <begin position="8"/>
        <end position="210"/>
    </location>
</feature>
<dbReference type="PANTHER" id="PTHR34990:SF2">
    <property type="entry name" value="BLL8164 PROTEIN"/>
    <property type="match status" value="1"/>
</dbReference>
<sequence>MQLRTYYPTVVLSDIHLGTAHSKTEEVSSFLKSINCDKLILNGDIIDGWQLQKGGLNKWKAKHTQFFKVIMKMMENFGTEVIYVRGNHDDFLDNLAPLTLYNLKIVKDYTHESHGKRYYVTHGDVFDSVTTQMKWLAKLGDVGYSFLLWLNKIYNARRVKKGKPYYSLSQSVKQKVKSAVSYISDFEKELVELARIKRCNGIICGHIHHPENRFYEEIHYLNSGDWVETLSALVEDEKGNWSVRYYEGMLMEANREEVIDEICIAS</sequence>
<name>A0ABM8IG73_9BACE</name>
<accession>A0ABM8IG73</accession>
<dbReference type="InterPro" id="IPR004843">
    <property type="entry name" value="Calcineurin-like_PHP"/>
</dbReference>
<gene>
    <name evidence="7" type="ORF">BSYN_11770</name>
</gene>
<evidence type="ECO:0000256" key="4">
    <source>
        <dbReference type="ARBA" id="ARBA00023136"/>
    </source>
</evidence>
<dbReference type="RefSeq" id="WP_353334117.1">
    <property type="nucleotide sequence ID" value="NZ_AP028055.1"/>
</dbReference>